<proteinExistence type="predicted"/>
<protein>
    <submittedName>
        <fullName evidence="1">Uncharacterized protein</fullName>
    </submittedName>
</protein>
<dbReference type="AlphaFoldDB" id="A0A7G2K1P5"/>
<comment type="caution">
    <text evidence="1">The sequence shown here is derived from an EMBL/GenBank/DDBJ whole genome shotgun (WGS) entry which is preliminary data.</text>
</comment>
<dbReference type="EMBL" id="ABFC01000202">
    <property type="protein sequence ID" value="EFA29307.1"/>
    <property type="molecule type" value="Genomic_DNA"/>
</dbReference>
<feature type="non-terminal residue" evidence="1">
    <location>
        <position position="1"/>
    </location>
</feature>
<sequence>FIFYCDNIFLNGYIFEKLSYANTG</sequence>
<name>A0A7G2K1P5_HAEIF</name>
<organism evidence="1">
    <name type="scientific">Haemophilus influenzae HK1212</name>
    <dbReference type="NCBI Taxonomy" id="456482"/>
    <lineage>
        <taxon>Bacteria</taxon>
        <taxon>Pseudomonadati</taxon>
        <taxon>Pseudomonadota</taxon>
        <taxon>Gammaproteobacteria</taxon>
        <taxon>Pasteurellales</taxon>
        <taxon>Pasteurellaceae</taxon>
        <taxon>Haemophilus</taxon>
    </lineage>
</organism>
<gene>
    <name evidence="1" type="ORF">HAINFHK1212_1308</name>
</gene>
<accession>A0A7G2K1P5</accession>
<reference evidence="1" key="1">
    <citation type="journal article" date="2010" name="Genomics">
        <title>Tracing phylogenomic events leading to diversity of Haemophilus influenzae and the emergence of Brazilian Purpuric Fever (BPF)-associated clones.</title>
        <authorList>
            <person name="Papazisi L."/>
            <person name="Ratnayake S."/>
            <person name="Remortel B.G."/>
            <person name="Bock G.R."/>
            <person name="Liang W."/>
            <person name="Saeed A.I."/>
            <person name="Liu J."/>
            <person name="Fleischmann R.D."/>
            <person name="Kilian M."/>
            <person name="Peterson S.N."/>
        </authorList>
    </citation>
    <scope>NUCLEOTIDE SEQUENCE [LARGE SCALE GENOMIC DNA]</scope>
    <source>
        <strain evidence="1">HK1212</strain>
    </source>
</reference>
<evidence type="ECO:0000313" key="1">
    <source>
        <dbReference type="EMBL" id="EFA29307.1"/>
    </source>
</evidence>